<dbReference type="Proteomes" id="UP001165289">
    <property type="component" value="Unassembled WGS sequence"/>
</dbReference>
<reference evidence="3 4" key="1">
    <citation type="journal article" date="2023" name="BMC Biol.">
        <title>The compact genome of the sponge Oopsacas minuta (Hexactinellida) is lacking key metazoan core genes.</title>
        <authorList>
            <person name="Santini S."/>
            <person name="Schenkelaars Q."/>
            <person name="Jourda C."/>
            <person name="Duchesne M."/>
            <person name="Belahbib H."/>
            <person name="Rocher C."/>
            <person name="Selva M."/>
            <person name="Riesgo A."/>
            <person name="Vervoort M."/>
            <person name="Leys S.P."/>
            <person name="Kodjabachian L."/>
            <person name="Le Bivic A."/>
            <person name="Borchiellini C."/>
            <person name="Claverie J.M."/>
            <person name="Renard E."/>
        </authorList>
    </citation>
    <scope>NUCLEOTIDE SEQUENCE [LARGE SCALE GENOMIC DNA]</scope>
    <source>
        <strain evidence="3">SPO-2</strain>
    </source>
</reference>
<feature type="region of interest" description="Disordered" evidence="2">
    <location>
        <begin position="85"/>
        <end position="104"/>
    </location>
</feature>
<protein>
    <submittedName>
        <fullName evidence="3">Uncharacterized protein</fullName>
    </submittedName>
</protein>
<gene>
    <name evidence="3" type="ORF">LOD99_2315</name>
</gene>
<feature type="region of interest" description="Disordered" evidence="2">
    <location>
        <begin position="141"/>
        <end position="166"/>
    </location>
</feature>
<feature type="coiled-coil region" evidence="1">
    <location>
        <begin position="11"/>
        <end position="70"/>
    </location>
</feature>
<comment type="caution">
    <text evidence="3">The sequence shown here is derived from an EMBL/GenBank/DDBJ whole genome shotgun (WGS) entry which is preliminary data.</text>
</comment>
<sequence length="544" mass="60949">MHTPSSGDSELDRARQDNDLLQKKLSKAISKRNYYAKLYYSCTLERDKAMAEREGAVKELQRVLMQLHQQGYILSPISDCPSEASRLFSDSSSGSNPTATPLTPSKSVSLASLLSCFQSLPSTSLHSPVEDSGLCTGGSTSSLATNKSSIEKESLNSSPNDFDTPAPPIVTSHSPLIVPAIRPCKQPQDSDVTNLLAECAEALEGIADLGLESNNSSRSYKQMYEQDFLKKPPRVSPILASTTSLKSRKVISKPVKKDENKFVDTFENVSVQWPQSYRDNRVYTRHDNLDSISTSLLEEYAQDSTSSSWRGVSQQSVEKKYLRNPTSKLDRIEEMSCESSVSDHSSDLKVMEQQIQKSEGFGDSKFSSTLSDRTDSIYSNRNNLSYSNLTTYELRHILFELSTSPDSGSYLKFYTSSFEDEWVLLLLCDEIRRNINLTTLYLVECNLSLVKDGLFQLLTAVCHSKLSFLSLARNGLTDRVVDSFRIIEFFNSRLSLKVLDLSENFLSAESINLLNTLRETSGCDLILHKQYVLKPRSNLQYQLL</sequence>
<keyword evidence="4" id="KW-1185">Reference proteome</keyword>
<dbReference type="AlphaFoldDB" id="A0AAV7K1M1"/>
<dbReference type="Gene3D" id="3.80.10.10">
    <property type="entry name" value="Ribonuclease Inhibitor"/>
    <property type="match status" value="1"/>
</dbReference>
<proteinExistence type="predicted"/>
<organism evidence="3 4">
    <name type="scientific">Oopsacas minuta</name>
    <dbReference type="NCBI Taxonomy" id="111878"/>
    <lineage>
        <taxon>Eukaryota</taxon>
        <taxon>Metazoa</taxon>
        <taxon>Porifera</taxon>
        <taxon>Hexactinellida</taxon>
        <taxon>Hexasterophora</taxon>
        <taxon>Lyssacinosida</taxon>
        <taxon>Leucopsacidae</taxon>
        <taxon>Oopsacas</taxon>
    </lineage>
</organism>
<dbReference type="InterPro" id="IPR032675">
    <property type="entry name" value="LRR_dom_sf"/>
</dbReference>
<name>A0AAV7K1M1_9METZ</name>
<dbReference type="SUPFAM" id="SSF52047">
    <property type="entry name" value="RNI-like"/>
    <property type="match status" value="1"/>
</dbReference>
<feature type="compositionally biased region" description="Polar residues" evidence="2">
    <location>
        <begin position="88"/>
        <end position="104"/>
    </location>
</feature>
<dbReference type="EMBL" id="JAKMXF010000210">
    <property type="protein sequence ID" value="KAI6655026.1"/>
    <property type="molecule type" value="Genomic_DNA"/>
</dbReference>
<evidence type="ECO:0000256" key="2">
    <source>
        <dbReference type="SAM" id="MobiDB-lite"/>
    </source>
</evidence>
<keyword evidence="1" id="KW-0175">Coiled coil</keyword>
<evidence type="ECO:0000256" key="1">
    <source>
        <dbReference type="SAM" id="Coils"/>
    </source>
</evidence>
<accession>A0AAV7K1M1</accession>
<evidence type="ECO:0000313" key="3">
    <source>
        <dbReference type="EMBL" id="KAI6655026.1"/>
    </source>
</evidence>
<evidence type="ECO:0000313" key="4">
    <source>
        <dbReference type="Proteomes" id="UP001165289"/>
    </source>
</evidence>